<feature type="transmembrane region" description="Helical" evidence="1">
    <location>
        <begin position="28"/>
        <end position="48"/>
    </location>
</feature>
<keyword evidence="1" id="KW-0812">Transmembrane</keyword>
<evidence type="ECO:0008006" key="4">
    <source>
        <dbReference type="Google" id="ProtNLM"/>
    </source>
</evidence>
<dbReference type="EMBL" id="CP109019">
    <property type="protein sequence ID" value="WUT81191.1"/>
    <property type="molecule type" value="Genomic_DNA"/>
</dbReference>
<dbReference type="Proteomes" id="UP001432060">
    <property type="component" value="Chromosome"/>
</dbReference>
<keyword evidence="1" id="KW-0472">Membrane</keyword>
<reference evidence="2" key="1">
    <citation type="submission" date="2022-10" db="EMBL/GenBank/DDBJ databases">
        <title>The complete genomes of actinobacterial strains from the NBC collection.</title>
        <authorList>
            <person name="Joergensen T.S."/>
            <person name="Alvarez Arevalo M."/>
            <person name="Sterndorff E.B."/>
            <person name="Faurdal D."/>
            <person name="Vuksanovic O."/>
            <person name="Mourched A.-S."/>
            <person name="Charusanti P."/>
            <person name="Shaw S."/>
            <person name="Blin K."/>
            <person name="Weber T."/>
        </authorList>
    </citation>
    <scope>NUCLEOTIDE SEQUENCE</scope>
    <source>
        <strain evidence="2">NBC_00668</strain>
    </source>
</reference>
<protein>
    <recommendedName>
        <fullName evidence="4">Lipoprotein</fullName>
    </recommendedName>
</protein>
<dbReference type="RefSeq" id="WP_329395328.1">
    <property type="nucleotide sequence ID" value="NZ_CP109019.1"/>
</dbReference>
<evidence type="ECO:0000313" key="2">
    <source>
        <dbReference type="EMBL" id="WUT81191.1"/>
    </source>
</evidence>
<keyword evidence="3" id="KW-1185">Reference proteome</keyword>
<name>A0ABZ1XDS9_9ACTN</name>
<sequence length="157" mass="16699">MDAIVLLRGHRPTVVGNRLRRGARGRGLAVTIAGAVAMVLCGCGAPAARLEGARQAGRAFEQALADADYPRACALLAPQTRQQLEEDEHQPCGSALRGQDLAVGGEVRGTQVYGRQALLRLRTDTLFLSQFKDGWKVVTAGCTPQGDKPYRCSLKGG</sequence>
<evidence type="ECO:0000313" key="3">
    <source>
        <dbReference type="Proteomes" id="UP001432060"/>
    </source>
</evidence>
<keyword evidence="1" id="KW-1133">Transmembrane helix</keyword>
<accession>A0ABZ1XDS9</accession>
<evidence type="ECO:0000256" key="1">
    <source>
        <dbReference type="SAM" id="Phobius"/>
    </source>
</evidence>
<gene>
    <name evidence="2" type="ORF">OG515_02790</name>
</gene>
<organism evidence="2 3">
    <name type="scientific">Streptomyces melanogenes</name>
    <dbReference type="NCBI Taxonomy" id="67326"/>
    <lineage>
        <taxon>Bacteria</taxon>
        <taxon>Bacillati</taxon>
        <taxon>Actinomycetota</taxon>
        <taxon>Actinomycetes</taxon>
        <taxon>Kitasatosporales</taxon>
        <taxon>Streptomycetaceae</taxon>
        <taxon>Streptomyces</taxon>
    </lineage>
</organism>
<proteinExistence type="predicted"/>